<proteinExistence type="predicted"/>
<dbReference type="EMBL" id="LAZR01028858">
    <property type="protein sequence ID" value="KKL61307.1"/>
    <property type="molecule type" value="Genomic_DNA"/>
</dbReference>
<protein>
    <submittedName>
        <fullName evidence="1">Uncharacterized protein</fullName>
    </submittedName>
</protein>
<feature type="non-terminal residue" evidence="1">
    <location>
        <position position="1"/>
    </location>
</feature>
<reference evidence="1" key="1">
    <citation type="journal article" date="2015" name="Nature">
        <title>Complex archaea that bridge the gap between prokaryotes and eukaryotes.</title>
        <authorList>
            <person name="Spang A."/>
            <person name="Saw J.H."/>
            <person name="Jorgensen S.L."/>
            <person name="Zaremba-Niedzwiedzka K."/>
            <person name="Martijn J."/>
            <person name="Lind A.E."/>
            <person name="van Eijk R."/>
            <person name="Schleper C."/>
            <person name="Guy L."/>
            <person name="Ettema T.J."/>
        </authorList>
    </citation>
    <scope>NUCLEOTIDE SEQUENCE</scope>
</reference>
<accession>A0A0F9GDT3</accession>
<name>A0A0F9GDT3_9ZZZZ</name>
<dbReference type="AlphaFoldDB" id="A0A0F9GDT3"/>
<organism evidence="1">
    <name type="scientific">marine sediment metagenome</name>
    <dbReference type="NCBI Taxonomy" id="412755"/>
    <lineage>
        <taxon>unclassified sequences</taxon>
        <taxon>metagenomes</taxon>
        <taxon>ecological metagenomes</taxon>
    </lineage>
</organism>
<gene>
    <name evidence="1" type="ORF">LCGC14_2196570</name>
</gene>
<sequence>GLGWETFLSTPTGKGGFFYDASVDPDFKHMHISSEDCPRISREFLKKERGRLPKVEYAQEYKGEFTDEYNQFFPTALIKSRMKNFIRWSFKENYQRGALFL</sequence>
<evidence type="ECO:0000313" key="1">
    <source>
        <dbReference type="EMBL" id="KKL61307.1"/>
    </source>
</evidence>
<comment type="caution">
    <text evidence="1">The sequence shown here is derived from an EMBL/GenBank/DDBJ whole genome shotgun (WGS) entry which is preliminary data.</text>
</comment>